<dbReference type="Proteomes" id="UP001138751">
    <property type="component" value="Unassembled WGS sequence"/>
</dbReference>
<reference evidence="10" key="1">
    <citation type="submission" date="2020-01" db="EMBL/GenBank/DDBJ databases">
        <authorList>
            <person name="Rat A."/>
        </authorList>
    </citation>
    <scope>NUCLEOTIDE SEQUENCE</scope>
    <source>
        <strain evidence="10">LMG 31231</strain>
    </source>
</reference>
<evidence type="ECO:0000313" key="11">
    <source>
        <dbReference type="Proteomes" id="UP001138751"/>
    </source>
</evidence>
<dbReference type="Pfam" id="PF00486">
    <property type="entry name" value="Trans_reg_C"/>
    <property type="match status" value="1"/>
</dbReference>
<dbReference type="InterPro" id="IPR016032">
    <property type="entry name" value="Sig_transdc_resp-reg_C-effctor"/>
</dbReference>
<feature type="domain" description="OmpR/PhoB-type" evidence="9">
    <location>
        <begin position="131"/>
        <end position="226"/>
    </location>
</feature>
<dbReference type="RefSeq" id="WP_211862830.1">
    <property type="nucleotide sequence ID" value="NZ_JAAEDM010000040.1"/>
</dbReference>
<keyword evidence="5" id="KW-0804">Transcription</keyword>
<dbReference type="CDD" id="cd00383">
    <property type="entry name" value="trans_reg_C"/>
    <property type="match status" value="1"/>
</dbReference>
<evidence type="ECO:0000256" key="4">
    <source>
        <dbReference type="ARBA" id="ARBA00023125"/>
    </source>
</evidence>
<dbReference type="PROSITE" id="PS50110">
    <property type="entry name" value="RESPONSE_REGULATORY"/>
    <property type="match status" value="1"/>
</dbReference>
<evidence type="ECO:0000256" key="1">
    <source>
        <dbReference type="ARBA" id="ARBA00022553"/>
    </source>
</evidence>
<keyword evidence="4 7" id="KW-0238">DNA-binding</keyword>
<dbReference type="PROSITE" id="PS51755">
    <property type="entry name" value="OMPR_PHOB"/>
    <property type="match status" value="1"/>
</dbReference>
<dbReference type="InterPro" id="IPR001789">
    <property type="entry name" value="Sig_transdc_resp-reg_receiver"/>
</dbReference>
<keyword evidence="2" id="KW-0902">Two-component regulatory system</keyword>
<keyword evidence="1" id="KW-0597">Phosphoprotein</keyword>
<dbReference type="GO" id="GO:0032993">
    <property type="term" value="C:protein-DNA complex"/>
    <property type="evidence" value="ECO:0007669"/>
    <property type="project" value="TreeGrafter"/>
</dbReference>
<evidence type="ECO:0000256" key="5">
    <source>
        <dbReference type="ARBA" id="ARBA00023163"/>
    </source>
</evidence>
<comment type="caution">
    <text evidence="10">The sequence shown here is derived from an EMBL/GenBank/DDBJ whole genome shotgun (WGS) entry which is preliminary data.</text>
</comment>
<dbReference type="SMART" id="SM00862">
    <property type="entry name" value="Trans_reg_C"/>
    <property type="match status" value="1"/>
</dbReference>
<feature type="domain" description="Response regulatory" evidence="8">
    <location>
        <begin position="12"/>
        <end position="126"/>
    </location>
</feature>
<evidence type="ECO:0000256" key="3">
    <source>
        <dbReference type="ARBA" id="ARBA00023015"/>
    </source>
</evidence>
<accession>A0A9X9WZ30</accession>
<comment type="caution">
    <text evidence="6">Lacks conserved residue(s) required for the propagation of feature annotation.</text>
</comment>
<dbReference type="Gene3D" id="3.40.50.2300">
    <property type="match status" value="1"/>
</dbReference>
<dbReference type="GO" id="GO:0000156">
    <property type="term" value="F:phosphorelay response regulator activity"/>
    <property type="evidence" value="ECO:0007669"/>
    <property type="project" value="TreeGrafter"/>
</dbReference>
<dbReference type="PANTHER" id="PTHR48111:SF1">
    <property type="entry name" value="TWO-COMPONENT RESPONSE REGULATOR ORR33"/>
    <property type="match status" value="1"/>
</dbReference>
<dbReference type="AlphaFoldDB" id="A0A9X9WZ30"/>
<reference evidence="10" key="2">
    <citation type="journal article" date="2021" name="Syst. Appl. Microbiol.">
        <title>Roseomonas hellenica sp. nov., isolated from roots of wild-growing Alkanna tinctoria.</title>
        <authorList>
            <person name="Rat A."/>
            <person name="Naranjo H.D."/>
            <person name="Lebbe L."/>
            <person name="Cnockaert M."/>
            <person name="Krigas N."/>
            <person name="Grigoriadou K."/>
            <person name="Maloupa E."/>
            <person name="Willems A."/>
        </authorList>
    </citation>
    <scope>NUCLEOTIDE SEQUENCE</scope>
    <source>
        <strain evidence="10">LMG 31231</strain>
    </source>
</reference>
<dbReference type="SUPFAM" id="SSF46894">
    <property type="entry name" value="C-terminal effector domain of the bipartite response regulators"/>
    <property type="match status" value="1"/>
</dbReference>
<keyword evidence="11" id="KW-1185">Reference proteome</keyword>
<protein>
    <submittedName>
        <fullName evidence="10">Response regulator transcription factor</fullName>
    </submittedName>
</protein>
<dbReference type="EMBL" id="JAAEDM010000040">
    <property type="protein sequence ID" value="MBR0672409.1"/>
    <property type="molecule type" value="Genomic_DNA"/>
</dbReference>
<dbReference type="Gene3D" id="1.10.10.10">
    <property type="entry name" value="Winged helix-like DNA-binding domain superfamily/Winged helix DNA-binding domain"/>
    <property type="match status" value="1"/>
</dbReference>
<organism evidence="10 11">
    <name type="scientific">Neoroseomonas soli</name>
    <dbReference type="NCBI Taxonomy" id="1081025"/>
    <lineage>
        <taxon>Bacteria</taxon>
        <taxon>Pseudomonadati</taxon>
        <taxon>Pseudomonadota</taxon>
        <taxon>Alphaproteobacteria</taxon>
        <taxon>Acetobacterales</taxon>
        <taxon>Acetobacteraceae</taxon>
        <taxon>Neoroseomonas</taxon>
    </lineage>
</organism>
<dbReference type="InterPro" id="IPR001867">
    <property type="entry name" value="OmpR/PhoB-type_DNA-bd"/>
</dbReference>
<feature type="DNA-binding region" description="OmpR/PhoB-type" evidence="7">
    <location>
        <begin position="131"/>
        <end position="226"/>
    </location>
</feature>
<evidence type="ECO:0000256" key="6">
    <source>
        <dbReference type="PROSITE-ProRule" id="PRU00169"/>
    </source>
</evidence>
<evidence type="ECO:0000313" key="10">
    <source>
        <dbReference type="EMBL" id="MBR0672409.1"/>
    </source>
</evidence>
<dbReference type="InterPro" id="IPR039420">
    <property type="entry name" value="WalR-like"/>
</dbReference>
<dbReference type="InterPro" id="IPR036388">
    <property type="entry name" value="WH-like_DNA-bd_sf"/>
</dbReference>
<gene>
    <name evidence="10" type="ORF">GXW76_14600</name>
</gene>
<dbReference type="GO" id="GO:0006355">
    <property type="term" value="P:regulation of DNA-templated transcription"/>
    <property type="evidence" value="ECO:0007669"/>
    <property type="project" value="InterPro"/>
</dbReference>
<dbReference type="GO" id="GO:0000976">
    <property type="term" value="F:transcription cis-regulatory region binding"/>
    <property type="evidence" value="ECO:0007669"/>
    <property type="project" value="TreeGrafter"/>
</dbReference>
<dbReference type="SUPFAM" id="SSF52172">
    <property type="entry name" value="CheY-like"/>
    <property type="match status" value="1"/>
</dbReference>
<evidence type="ECO:0000256" key="7">
    <source>
        <dbReference type="PROSITE-ProRule" id="PRU01091"/>
    </source>
</evidence>
<evidence type="ECO:0000259" key="9">
    <source>
        <dbReference type="PROSITE" id="PS51755"/>
    </source>
</evidence>
<evidence type="ECO:0000256" key="2">
    <source>
        <dbReference type="ARBA" id="ARBA00023012"/>
    </source>
</evidence>
<proteinExistence type="predicted"/>
<dbReference type="InterPro" id="IPR011006">
    <property type="entry name" value="CheY-like_superfamily"/>
</dbReference>
<sequence length="235" mass="25072">MDKTSAFARHGHRILAVDRALVRPLASDLTKRGIAVAVAPSEEALIRGVADGRSDAVLLAADGVSGPSAADTVRRLRDLSRIPCVVVASPAEGIDERVAALEAGADEVLHTGIPPSEAIARIRAVLRRLGEPATDVAPWRLLPAGRRLQPPAGEELRLTGAEFALLAILASAGGDPVARDVLCERIFRRAWRLEDRAVDSLVRRLRSKLPFEAINSVRNIGYALAVPIEITDACV</sequence>
<dbReference type="PANTHER" id="PTHR48111">
    <property type="entry name" value="REGULATOR OF RPOS"/>
    <property type="match status" value="1"/>
</dbReference>
<keyword evidence="3" id="KW-0805">Transcription regulation</keyword>
<dbReference type="GO" id="GO:0005829">
    <property type="term" value="C:cytosol"/>
    <property type="evidence" value="ECO:0007669"/>
    <property type="project" value="TreeGrafter"/>
</dbReference>
<evidence type="ECO:0000259" key="8">
    <source>
        <dbReference type="PROSITE" id="PS50110"/>
    </source>
</evidence>
<name>A0A9X9WZ30_9PROT</name>